<gene>
    <name evidence="1" type="ORF">K239x_14760</name>
</gene>
<protein>
    <submittedName>
        <fullName evidence="1">Uncharacterized protein</fullName>
    </submittedName>
</protein>
<organism evidence="1 2">
    <name type="scientific">Stieleria marina</name>
    <dbReference type="NCBI Taxonomy" id="1930275"/>
    <lineage>
        <taxon>Bacteria</taxon>
        <taxon>Pseudomonadati</taxon>
        <taxon>Planctomycetota</taxon>
        <taxon>Planctomycetia</taxon>
        <taxon>Pirellulales</taxon>
        <taxon>Pirellulaceae</taxon>
        <taxon>Stieleria</taxon>
    </lineage>
</organism>
<dbReference type="EMBL" id="CP036526">
    <property type="protein sequence ID" value="QDT09530.1"/>
    <property type="molecule type" value="Genomic_DNA"/>
</dbReference>
<name>A0A517NQY3_9BACT</name>
<proteinExistence type="predicted"/>
<evidence type="ECO:0000313" key="1">
    <source>
        <dbReference type="EMBL" id="QDT09530.1"/>
    </source>
</evidence>
<dbReference type="AlphaFoldDB" id="A0A517NQY3"/>
<evidence type="ECO:0000313" key="2">
    <source>
        <dbReference type="Proteomes" id="UP000319817"/>
    </source>
</evidence>
<reference evidence="1 2" key="1">
    <citation type="submission" date="2019-02" db="EMBL/GenBank/DDBJ databases">
        <title>Deep-cultivation of Planctomycetes and their phenomic and genomic characterization uncovers novel biology.</title>
        <authorList>
            <person name="Wiegand S."/>
            <person name="Jogler M."/>
            <person name="Boedeker C."/>
            <person name="Pinto D."/>
            <person name="Vollmers J."/>
            <person name="Rivas-Marin E."/>
            <person name="Kohn T."/>
            <person name="Peeters S.H."/>
            <person name="Heuer A."/>
            <person name="Rast P."/>
            <person name="Oberbeckmann S."/>
            <person name="Bunk B."/>
            <person name="Jeske O."/>
            <person name="Meyerdierks A."/>
            <person name="Storesund J.E."/>
            <person name="Kallscheuer N."/>
            <person name="Luecker S."/>
            <person name="Lage O.M."/>
            <person name="Pohl T."/>
            <person name="Merkel B.J."/>
            <person name="Hornburger P."/>
            <person name="Mueller R.-W."/>
            <person name="Bruemmer F."/>
            <person name="Labrenz M."/>
            <person name="Spormann A.M."/>
            <person name="Op den Camp H."/>
            <person name="Overmann J."/>
            <person name="Amann R."/>
            <person name="Jetten M.S.M."/>
            <person name="Mascher T."/>
            <person name="Medema M.H."/>
            <person name="Devos D.P."/>
            <person name="Kaster A.-K."/>
            <person name="Ovreas L."/>
            <person name="Rohde M."/>
            <person name="Galperin M.Y."/>
            <person name="Jogler C."/>
        </authorList>
    </citation>
    <scope>NUCLEOTIDE SEQUENCE [LARGE SCALE GENOMIC DNA]</scope>
    <source>
        <strain evidence="1 2">K23_9</strain>
    </source>
</reference>
<keyword evidence="2" id="KW-1185">Reference proteome</keyword>
<sequence length="58" mass="6771">MWLMQCHDRALPFVNRARGICRSPHWKTQAALWGIETVLRIQRGGHDLLRFLLNGCQV</sequence>
<accession>A0A517NQY3</accession>
<dbReference type="Proteomes" id="UP000319817">
    <property type="component" value="Chromosome"/>
</dbReference>